<dbReference type="GO" id="GO:0008033">
    <property type="term" value="P:tRNA processing"/>
    <property type="evidence" value="ECO:0007669"/>
    <property type="project" value="UniProtKB-KW"/>
</dbReference>
<feature type="binding site" evidence="14">
    <location>
        <position position="182"/>
    </location>
    <ligand>
        <name>L-threonine</name>
        <dbReference type="ChEBI" id="CHEBI:57926"/>
    </ligand>
</feature>
<feature type="binding site" evidence="14">
    <location>
        <position position="244"/>
    </location>
    <ligand>
        <name>ATP</name>
        <dbReference type="ChEBI" id="CHEBI:30616"/>
    </ligand>
</feature>
<dbReference type="NCBIfam" id="TIGR00057">
    <property type="entry name" value="L-threonylcarbamoyladenylate synthase"/>
    <property type="match status" value="1"/>
</dbReference>
<dbReference type="Gene3D" id="3.40.50.11030">
    <property type="entry name" value="Threonylcarbamoyl-AMP synthase, C-terminal domain"/>
    <property type="match status" value="1"/>
</dbReference>
<dbReference type="Gene3D" id="3.90.870.10">
    <property type="entry name" value="DHBP synthase"/>
    <property type="match status" value="1"/>
</dbReference>
<dbReference type="Pfam" id="PF03481">
    <property type="entry name" value="Sua5_C"/>
    <property type="match status" value="1"/>
</dbReference>
<dbReference type="InterPro" id="IPR010923">
    <property type="entry name" value="T(6)A37_SUA5"/>
</dbReference>
<dbReference type="AlphaFoldDB" id="A0A061J6J4"/>
<organism evidence="16 17">
    <name type="scientific">Trypanosoma rangeli SC58</name>
    <dbReference type="NCBI Taxonomy" id="429131"/>
    <lineage>
        <taxon>Eukaryota</taxon>
        <taxon>Discoba</taxon>
        <taxon>Euglenozoa</taxon>
        <taxon>Kinetoplastea</taxon>
        <taxon>Metakinetoplastina</taxon>
        <taxon>Trypanosomatida</taxon>
        <taxon>Trypanosomatidae</taxon>
        <taxon>Trypanosoma</taxon>
        <taxon>Herpetosoma</taxon>
    </lineage>
</organism>
<dbReference type="PIRSF" id="PIRSF004930">
    <property type="entry name" value="Tln_factor_SUA5"/>
    <property type="match status" value="1"/>
</dbReference>
<dbReference type="InterPro" id="IPR050156">
    <property type="entry name" value="TC-AMP_synthase_SUA5"/>
</dbReference>
<dbReference type="GO" id="GO:0003725">
    <property type="term" value="F:double-stranded RNA binding"/>
    <property type="evidence" value="ECO:0007669"/>
    <property type="project" value="UniProtKB-UniRule"/>
</dbReference>
<evidence type="ECO:0000256" key="12">
    <source>
        <dbReference type="ARBA" id="ARBA00048366"/>
    </source>
</evidence>
<dbReference type="EMBL" id="AUPL01002525">
    <property type="protein sequence ID" value="ESL09751.1"/>
    <property type="molecule type" value="Genomic_DNA"/>
</dbReference>
<gene>
    <name evidence="16" type="ORF">TRSC58_02525</name>
</gene>
<dbReference type="VEuPathDB" id="TriTrypDB:TRSC58_02525"/>
<dbReference type="SUPFAM" id="SSF55821">
    <property type="entry name" value="YrdC/RibB"/>
    <property type="match status" value="1"/>
</dbReference>
<feature type="binding site" evidence="14">
    <location>
        <position position="197"/>
    </location>
    <ligand>
        <name>ATP</name>
        <dbReference type="ChEBI" id="CHEBI:30616"/>
    </ligand>
</feature>
<comment type="catalytic activity">
    <reaction evidence="12 13">
        <text>L-threonine + hydrogencarbonate + ATP = L-threonylcarbamoyladenylate + diphosphate + H2O</text>
        <dbReference type="Rhea" id="RHEA:36407"/>
        <dbReference type="ChEBI" id="CHEBI:15377"/>
        <dbReference type="ChEBI" id="CHEBI:17544"/>
        <dbReference type="ChEBI" id="CHEBI:30616"/>
        <dbReference type="ChEBI" id="CHEBI:33019"/>
        <dbReference type="ChEBI" id="CHEBI:57926"/>
        <dbReference type="ChEBI" id="CHEBI:73682"/>
        <dbReference type="EC" id="2.7.7.87"/>
    </reaction>
</comment>
<evidence type="ECO:0000256" key="4">
    <source>
        <dbReference type="ARBA" id="ARBA00015492"/>
    </source>
</evidence>
<keyword evidence="5 13" id="KW-0963">Cytoplasm</keyword>
<evidence type="ECO:0000256" key="1">
    <source>
        <dbReference type="ARBA" id="ARBA00004496"/>
    </source>
</evidence>
<dbReference type="GO" id="GO:0006450">
    <property type="term" value="P:regulation of translational fidelity"/>
    <property type="evidence" value="ECO:0007669"/>
    <property type="project" value="TreeGrafter"/>
</dbReference>
<evidence type="ECO:0000256" key="5">
    <source>
        <dbReference type="ARBA" id="ARBA00022490"/>
    </source>
</evidence>
<evidence type="ECO:0000256" key="2">
    <source>
        <dbReference type="ARBA" id="ARBA00007663"/>
    </source>
</evidence>
<dbReference type="FunFam" id="3.90.870.10:FF:000009">
    <property type="entry name" value="Threonylcarbamoyl-AMP synthase, putative"/>
    <property type="match status" value="1"/>
</dbReference>
<feature type="binding site" evidence="14">
    <location>
        <position position="142"/>
    </location>
    <ligand>
        <name>L-threonine</name>
        <dbReference type="ChEBI" id="CHEBI:57926"/>
    </ligand>
</feature>
<evidence type="ECO:0000256" key="13">
    <source>
        <dbReference type="PIRNR" id="PIRNR004930"/>
    </source>
</evidence>
<evidence type="ECO:0000313" key="16">
    <source>
        <dbReference type="EMBL" id="ESL09751.1"/>
    </source>
</evidence>
<evidence type="ECO:0000256" key="9">
    <source>
        <dbReference type="ARBA" id="ARBA00022741"/>
    </source>
</evidence>
<feature type="domain" description="YrdC-like" evidence="15">
    <location>
        <begin position="7"/>
        <end position="201"/>
    </location>
</feature>
<feature type="binding site" evidence="14">
    <location>
        <position position="29"/>
    </location>
    <ligand>
        <name>L-threonine</name>
        <dbReference type="ChEBI" id="CHEBI:57926"/>
    </ligand>
</feature>
<dbReference type="InterPro" id="IPR005145">
    <property type="entry name" value="Sua5_C"/>
</dbReference>
<dbReference type="GO" id="GO:0005524">
    <property type="term" value="F:ATP binding"/>
    <property type="evidence" value="ECO:0007669"/>
    <property type="project" value="UniProtKB-UniRule"/>
</dbReference>
<dbReference type="PROSITE" id="PS51163">
    <property type="entry name" value="YRDC"/>
    <property type="match status" value="1"/>
</dbReference>
<evidence type="ECO:0000256" key="14">
    <source>
        <dbReference type="PIRSR" id="PIRSR004930-1"/>
    </source>
</evidence>
<dbReference type="EC" id="2.7.7.87" evidence="3 13"/>
<evidence type="ECO:0000256" key="8">
    <source>
        <dbReference type="ARBA" id="ARBA00022695"/>
    </source>
</evidence>
<evidence type="ECO:0000256" key="11">
    <source>
        <dbReference type="ARBA" id="ARBA00029774"/>
    </source>
</evidence>
<name>A0A061J6J4_TRYRA</name>
<dbReference type="Pfam" id="PF01300">
    <property type="entry name" value="Sua5_yciO_yrdC"/>
    <property type="match status" value="1"/>
</dbReference>
<dbReference type="InterPro" id="IPR038385">
    <property type="entry name" value="Sua5/YwlC_C"/>
</dbReference>
<accession>A0A061J6J4</accession>
<protein>
    <recommendedName>
        <fullName evidence="4 13">Threonylcarbamoyl-AMP synthase</fullName>
        <shortName evidence="13">TC-AMP synthase</shortName>
        <ecNumber evidence="3 13">2.7.7.87</ecNumber>
    </recommendedName>
    <alternativeName>
        <fullName evidence="11 13">L-threonylcarbamoyladenylate synthase</fullName>
    </alternativeName>
</protein>
<evidence type="ECO:0000313" key="17">
    <source>
        <dbReference type="Proteomes" id="UP000031737"/>
    </source>
</evidence>
<keyword evidence="6 13" id="KW-0808">Transferase</keyword>
<feature type="binding site" evidence="14">
    <location>
        <position position="52"/>
    </location>
    <ligand>
        <name>ATP</name>
        <dbReference type="ChEBI" id="CHEBI:30616"/>
    </ligand>
</feature>
<evidence type="ECO:0000256" key="6">
    <source>
        <dbReference type="ARBA" id="ARBA00022679"/>
    </source>
</evidence>
<feature type="binding site" evidence="14">
    <location>
        <position position="61"/>
    </location>
    <ligand>
        <name>L-threonine</name>
        <dbReference type="ChEBI" id="CHEBI:57926"/>
    </ligand>
</feature>
<dbReference type="GO" id="GO:0061710">
    <property type="term" value="F:L-threonylcarbamoyladenylate synthase"/>
    <property type="evidence" value="ECO:0007669"/>
    <property type="project" value="UniProtKB-EC"/>
</dbReference>
<evidence type="ECO:0000259" key="15">
    <source>
        <dbReference type="PROSITE" id="PS51163"/>
    </source>
</evidence>
<keyword evidence="8 13" id="KW-0548">Nucleotidyltransferase</keyword>
<evidence type="ECO:0000256" key="3">
    <source>
        <dbReference type="ARBA" id="ARBA00012584"/>
    </source>
</evidence>
<comment type="subcellular location">
    <subcellularLocation>
        <location evidence="1 13">Cytoplasm</location>
    </subcellularLocation>
</comment>
<dbReference type="PANTHER" id="PTHR17490">
    <property type="entry name" value="SUA5"/>
    <property type="match status" value="1"/>
</dbReference>
<dbReference type="GO" id="GO:0005737">
    <property type="term" value="C:cytoplasm"/>
    <property type="evidence" value="ECO:0007669"/>
    <property type="project" value="UniProtKB-SubCell"/>
</dbReference>
<reference evidence="16 17" key="1">
    <citation type="submission" date="2013-07" db="EMBL/GenBank/DDBJ databases">
        <authorList>
            <person name="Stoco P.H."/>
            <person name="Wagner G."/>
            <person name="Gerber A."/>
            <person name="Zaha A."/>
            <person name="Thompson C."/>
            <person name="Bartholomeu D.C."/>
            <person name="Luckemeyer D.D."/>
            <person name="Bahia D."/>
            <person name="Loreto E."/>
            <person name="Prestes E.B."/>
            <person name="Lima F.M."/>
            <person name="Rodrigues-Luiz G."/>
            <person name="Vallejo G.A."/>
            <person name="Filho J.F."/>
            <person name="Monteiro K.M."/>
            <person name="Tyler K.M."/>
            <person name="de Almeida L.G."/>
            <person name="Ortiz M.F."/>
            <person name="Siervo M.A."/>
            <person name="de Moraes M.H."/>
            <person name="Cunha O.L."/>
            <person name="Mendonca-Neto R."/>
            <person name="Silva R."/>
            <person name="Teixeira S.M."/>
            <person name="Murta S.M."/>
            <person name="Sincero T.C."/>
            <person name="Mendes T.A."/>
            <person name="Urmenyi T.P."/>
            <person name="Silva V.G."/>
            <person name="da Rocha W.D."/>
            <person name="Andersson B."/>
            <person name="Romanha A.J."/>
            <person name="Steindel M."/>
            <person name="de Vasconcelos A.T."/>
            <person name="Grisard E.C."/>
        </authorList>
    </citation>
    <scope>NUCLEOTIDE SEQUENCE [LARGE SCALE GENOMIC DNA]</scope>
    <source>
        <strain evidence="16 17">SC58</strain>
    </source>
</reference>
<keyword evidence="10 13" id="KW-0067">ATP-binding</keyword>
<keyword evidence="9 13" id="KW-0547">Nucleotide-binding</keyword>
<dbReference type="InterPro" id="IPR006070">
    <property type="entry name" value="Sua5-like_dom"/>
</dbReference>
<dbReference type="GO" id="GO:0000049">
    <property type="term" value="F:tRNA binding"/>
    <property type="evidence" value="ECO:0007669"/>
    <property type="project" value="TreeGrafter"/>
</dbReference>
<evidence type="ECO:0000256" key="7">
    <source>
        <dbReference type="ARBA" id="ARBA00022694"/>
    </source>
</evidence>
<feature type="binding site" evidence="14">
    <location>
        <position position="150"/>
    </location>
    <ligand>
        <name>ATP</name>
        <dbReference type="ChEBI" id="CHEBI:30616"/>
    </ligand>
</feature>
<comment type="caution">
    <text evidence="16">The sequence shown here is derived from an EMBL/GenBank/DDBJ whole genome shotgun (WGS) entry which is preliminary data.</text>
</comment>
<dbReference type="PANTHER" id="PTHR17490:SF16">
    <property type="entry name" value="THREONYLCARBAMOYL-AMP SYNTHASE"/>
    <property type="match status" value="1"/>
</dbReference>
<evidence type="ECO:0000256" key="10">
    <source>
        <dbReference type="ARBA" id="ARBA00022840"/>
    </source>
</evidence>
<dbReference type="OrthoDB" id="412787at2759"/>
<feature type="binding site" evidence="14">
    <location>
        <position position="120"/>
    </location>
    <ligand>
        <name>L-threonine</name>
        <dbReference type="ChEBI" id="CHEBI:57926"/>
    </ligand>
</feature>
<dbReference type="Proteomes" id="UP000031737">
    <property type="component" value="Unassembled WGS sequence"/>
</dbReference>
<keyword evidence="7 13" id="KW-0819">tRNA processing</keyword>
<sequence length="380" mass="40612">MAKIIGASELEKAADALTRGNLVAFPTETVYGLGGNALNEEAVKKIFTAKGRPLTDPLICHVLDVDKAVAMWDVHANPEAVELARMLGAAIWPGPLTIVLKAKPSLPHSVTGGSGFVGARIPRHPVALKLLQLVDFPLAGPSANTFGHVSPTTAAHVLQDLGPKDPSLLIIDGGQCDIGIESTVVKVNSVESVEILRRGGVSLTDVQRVLGDKFHPLITIRDTRARHGNPETAMDGPGQLLTHYSPSVQSRLLTPSSFITNAPAPSERVLVEFSSNAPGTALTEVSLRDAVIIDFGAHLHSLQAGCLAYRDLSAMAQVREACFAVFDALRWTETIPGARVVLFPLLSEWPHPYVDAELLDAVEDRLFRAASGQVARIRVQ</sequence>
<comment type="function">
    <text evidence="13">Required for the formation of a threonylcarbamoyl group on adenosine at position 37 (t(6)A37) in tRNAs that read codons beginning with adenine.</text>
</comment>
<comment type="similarity">
    <text evidence="2 13">Belongs to the SUA5 family.</text>
</comment>
<dbReference type="InterPro" id="IPR017945">
    <property type="entry name" value="DHBP_synth_RibB-like_a/b_dom"/>
</dbReference>
<keyword evidence="17" id="KW-1185">Reference proteome</keyword>
<proteinExistence type="inferred from homology"/>